<keyword evidence="14" id="KW-0413">Isomerase</keyword>
<comment type="subcellular location">
    <subcellularLocation>
        <location evidence="1 13">Cytoplasm</location>
    </subcellularLocation>
</comment>
<name>A0A1M6KAF1_9BACL</name>
<dbReference type="InterPro" id="IPR042119">
    <property type="entry name" value="QueA_dom2"/>
</dbReference>
<reference evidence="15" key="1">
    <citation type="submission" date="2016-11" db="EMBL/GenBank/DDBJ databases">
        <authorList>
            <person name="Varghese N."/>
            <person name="Submissions S."/>
        </authorList>
    </citation>
    <scope>NUCLEOTIDE SEQUENCE [LARGE SCALE GENOMIC DNA]</scope>
    <source>
        <strain evidence="15">USBA-503</strain>
    </source>
</reference>
<comment type="subunit">
    <text evidence="3 13">Monomer.</text>
</comment>
<dbReference type="EMBL" id="FRAF01000001">
    <property type="protein sequence ID" value="SHJ55951.1"/>
    <property type="molecule type" value="Genomic_DNA"/>
</dbReference>
<dbReference type="InterPro" id="IPR036100">
    <property type="entry name" value="QueA_sf"/>
</dbReference>
<sequence>MRVDEFDYQLPSHLIAQHPIENRSESRLMVVDPVTKTWQHRRFAQIVEELQSGDVLVVNDSRVLPARLVGEKCDTGGRFELLLLQPTGEDTYTALARPAKRLRQGSTLQFYPKGDLSQPLVGEAEVLKELPDGVREIRFTQMSSSDTLHAYIEKIGVMPLPPYIRAPLKDEERYQTVYARVTGSVAAPTAGLHFTQELLEELRSQGVLIAPVTLHVGLGTFRPVQVEEVSAHQMHSEWYEVPKETADIVNQAHANGKRVVAVGTTALRTLESAGSSGVLQATSGETDIFIYPGYRFRMADALITNFHLPKSTLFMLVSAWMGREFALQVYEAAIAEEYRFFSFGDAMFLKRRGEA</sequence>
<comment type="pathway">
    <text evidence="2 13">tRNA modification; tRNA-queuosine biosynthesis.</text>
</comment>
<gene>
    <name evidence="13" type="primary">queA</name>
    <name evidence="14" type="ORF">SAMN05443507_101194</name>
</gene>
<dbReference type="PANTHER" id="PTHR30307:SF0">
    <property type="entry name" value="S-ADENOSYLMETHIONINE:TRNA RIBOSYLTRANSFERASE-ISOMERASE"/>
    <property type="match status" value="1"/>
</dbReference>
<dbReference type="Gene3D" id="3.40.1780.10">
    <property type="entry name" value="QueA-like"/>
    <property type="match status" value="1"/>
</dbReference>
<keyword evidence="5 13" id="KW-0808">Transferase</keyword>
<keyword evidence="6 13" id="KW-0949">S-adenosyl-L-methionine</keyword>
<dbReference type="InterPro" id="IPR003699">
    <property type="entry name" value="QueA"/>
</dbReference>
<evidence type="ECO:0000256" key="4">
    <source>
        <dbReference type="ARBA" id="ARBA00022490"/>
    </source>
</evidence>
<evidence type="ECO:0000256" key="7">
    <source>
        <dbReference type="ARBA" id="ARBA00022785"/>
    </source>
</evidence>
<dbReference type="Proteomes" id="UP000184016">
    <property type="component" value="Unassembled WGS sequence"/>
</dbReference>
<organism evidence="14 15">
    <name type="scientific">Alicyclobacillus tolerans</name>
    <dbReference type="NCBI Taxonomy" id="90970"/>
    <lineage>
        <taxon>Bacteria</taxon>
        <taxon>Bacillati</taxon>
        <taxon>Bacillota</taxon>
        <taxon>Bacilli</taxon>
        <taxon>Bacillales</taxon>
        <taxon>Alicyclobacillaceae</taxon>
        <taxon>Alicyclobacillus</taxon>
    </lineage>
</organism>
<dbReference type="OrthoDB" id="9805933at2"/>
<dbReference type="AlphaFoldDB" id="A0A1M6KAF1"/>
<evidence type="ECO:0000256" key="10">
    <source>
        <dbReference type="ARBA" id="ARBA00066503"/>
    </source>
</evidence>
<dbReference type="PANTHER" id="PTHR30307">
    <property type="entry name" value="S-ADENOSYLMETHIONINE:TRNA RIBOSYLTRANSFERASE-ISOMERASE"/>
    <property type="match status" value="1"/>
</dbReference>
<dbReference type="NCBIfam" id="NF001140">
    <property type="entry name" value="PRK00147.1"/>
    <property type="match status" value="1"/>
</dbReference>
<evidence type="ECO:0000256" key="5">
    <source>
        <dbReference type="ARBA" id="ARBA00022679"/>
    </source>
</evidence>
<proteinExistence type="inferred from homology"/>
<dbReference type="RefSeq" id="WP_072872684.1">
    <property type="nucleotide sequence ID" value="NZ_FRAF01000001.1"/>
</dbReference>
<dbReference type="UniPathway" id="UPA00392"/>
<comment type="function">
    <text evidence="13">Transfers and isomerizes the ribose moiety from AdoMet to the 7-aminomethyl group of 7-deazaguanine (preQ1-tRNA) to give epoxyqueuosine (oQ-tRNA).</text>
</comment>
<evidence type="ECO:0000256" key="1">
    <source>
        <dbReference type="ARBA" id="ARBA00004496"/>
    </source>
</evidence>
<dbReference type="FunFam" id="3.40.1780.10:FF:000001">
    <property type="entry name" value="S-adenosylmethionine:tRNA ribosyltransferase-isomerase"/>
    <property type="match status" value="1"/>
</dbReference>
<dbReference type="HAMAP" id="MF_00113">
    <property type="entry name" value="QueA"/>
    <property type="match status" value="1"/>
</dbReference>
<evidence type="ECO:0000256" key="3">
    <source>
        <dbReference type="ARBA" id="ARBA00011245"/>
    </source>
</evidence>
<keyword evidence="15" id="KW-1185">Reference proteome</keyword>
<dbReference type="SUPFAM" id="SSF111337">
    <property type="entry name" value="QueA-like"/>
    <property type="match status" value="1"/>
</dbReference>
<evidence type="ECO:0000256" key="6">
    <source>
        <dbReference type="ARBA" id="ARBA00022691"/>
    </source>
</evidence>
<dbReference type="FunFam" id="2.40.10.240:FF:000002">
    <property type="entry name" value="S-adenosylmethionine:tRNA ribosyltransferase-isomerase"/>
    <property type="match status" value="1"/>
</dbReference>
<dbReference type="EC" id="2.4.99.17" evidence="10 13"/>
<dbReference type="STRING" id="1830138.SAMN05443507_101194"/>
<dbReference type="GO" id="GO:0008616">
    <property type="term" value="P:tRNA queuosine(34) biosynthetic process"/>
    <property type="evidence" value="ECO:0007669"/>
    <property type="project" value="UniProtKB-UniRule"/>
</dbReference>
<evidence type="ECO:0000256" key="13">
    <source>
        <dbReference type="HAMAP-Rule" id="MF_00113"/>
    </source>
</evidence>
<evidence type="ECO:0000256" key="8">
    <source>
        <dbReference type="ARBA" id="ARBA00052751"/>
    </source>
</evidence>
<evidence type="ECO:0000256" key="2">
    <source>
        <dbReference type="ARBA" id="ARBA00004691"/>
    </source>
</evidence>
<evidence type="ECO:0000256" key="9">
    <source>
        <dbReference type="ARBA" id="ARBA00061210"/>
    </source>
</evidence>
<evidence type="ECO:0000256" key="12">
    <source>
        <dbReference type="ARBA" id="ARBA00076160"/>
    </source>
</evidence>
<dbReference type="GO" id="GO:0005737">
    <property type="term" value="C:cytoplasm"/>
    <property type="evidence" value="ECO:0007669"/>
    <property type="project" value="UniProtKB-SubCell"/>
</dbReference>
<accession>A0A1M6KAF1</accession>
<dbReference type="InterPro" id="IPR042118">
    <property type="entry name" value="QueA_dom1"/>
</dbReference>
<comment type="similarity">
    <text evidence="9 13">Belongs to the QueA family.</text>
</comment>
<comment type="catalytic activity">
    <reaction evidence="8 13">
        <text>7-aminomethyl-7-carbaguanosine(34) in tRNA + S-adenosyl-L-methionine = epoxyqueuosine(34) in tRNA + adenine + L-methionine + 2 H(+)</text>
        <dbReference type="Rhea" id="RHEA:32155"/>
        <dbReference type="Rhea" id="RHEA-COMP:10342"/>
        <dbReference type="Rhea" id="RHEA-COMP:18582"/>
        <dbReference type="ChEBI" id="CHEBI:15378"/>
        <dbReference type="ChEBI" id="CHEBI:16708"/>
        <dbReference type="ChEBI" id="CHEBI:57844"/>
        <dbReference type="ChEBI" id="CHEBI:59789"/>
        <dbReference type="ChEBI" id="CHEBI:82833"/>
        <dbReference type="ChEBI" id="CHEBI:194443"/>
        <dbReference type="EC" id="2.4.99.17"/>
    </reaction>
</comment>
<protein>
    <recommendedName>
        <fullName evidence="11 13">S-adenosylmethionine:tRNA ribosyltransferase-isomerase</fullName>
        <ecNumber evidence="10 13">2.4.99.17</ecNumber>
    </recommendedName>
    <alternativeName>
        <fullName evidence="12 13">Queuosine biosynthesis protein QueA</fullName>
    </alternativeName>
</protein>
<evidence type="ECO:0000313" key="15">
    <source>
        <dbReference type="Proteomes" id="UP000184016"/>
    </source>
</evidence>
<evidence type="ECO:0000313" key="14">
    <source>
        <dbReference type="EMBL" id="SHJ55951.1"/>
    </source>
</evidence>
<dbReference type="Gene3D" id="2.40.10.240">
    <property type="entry name" value="QueA-like"/>
    <property type="match status" value="1"/>
</dbReference>
<dbReference type="GO" id="GO:0051075">
    <property type="term" value="F:S-adenosylmethionine:tRNA ribosyltransferase-isomerase activity"/>
    <property type="evidence" value="ECO:0007669"/>
    <property type="project" value="UniProtKB-EC"/>
</dbReference>
<keyword evidence="7 13" id="KW-0671">Queuosine biosynthesis</keyword>
<evidence type="ECO:0000256" key="11">
    <source>
        <dbReference type="ARBA" id="ARBA00069325"/>
    </source>
</evidence>
<keyword evidence="4 13" id="KW-0963">Cytoplasm</keyword>
<dbReference type="Pfam" id="PF02547">
    <property type="entry name" value="Queuosine_synth"/>
    <property type="match status" value="1"/>
</dbReference>
<dbReference type="NCBIfam" id="TIGR00113">
    <property type="entry name" value="queA"/>
    <property type="match status" value="1"/>
</dbReference>